<dbReference type="AlphaFoldDB" id="A0A1V9ZN32"/>
<keyword evidence="2" id="KW-1133">Transmembrane helix</keyword>
<dbReference type="Gene3D" id="3.60.21.10">
    <property type="match status" value="1"/>
</dbReference>
<protein>
    <submittedName>
        <fullName evidence="3">Uncharacterized protein</fullName>
    </submittedName>
</protein>
<keyword evidence="2" id="KW-0812">Transmembrane</keyword>
<dbReference type="EMBL" id="JNBR01000070">
    <property type="protein sequence ID" value="OQR99393.1"/>
    <property type="molecule type" value="Genomic_DNA"/>
</dbReference>
<accession>A0A1V9ZN32</accession>
<comment type="caution">
    <text evidence="3">The sequence shown here is derived from an EMBL/GenBank/DDBJ whole genome shotgun (WGS) entry which is preliminary data.</text>
</comment>
<keyword evidence="4" id="KW-1185">Reference proteome</keyword>
<evidence type="ECO:0000313" key="4">
    <source>
        <dbReference type="Proteomes" id="UP000243579"/>
    </source>
</evidence>
<name>A0A1V9ZN32_ACHHY</name>
<evidence type="ECO:0000256" key="2">
    <source>
        <dbReference type="SAM" id="Phobius"/>
    </source>
</evidence>
<feature type="transmembrane region" description="Helical" evidence="2">
    <location>
        <begin position="257"/>
        <end position="278"/>
    </location>
</feature>
<evidence type="ECO:0000256" key="1">
    <source>
        <dbReference type="SAM" id="MobiDB-lite"/>
    </source>
</evidence>
<sequence>MKLQATTANDALYVLVPATRATAAPLALQVQRIAARSNATGLFAITTTDGGVLVDPSSTHHAPTWQVQSSTWSSHVVNTSADDYSVQLVLLDDAVLLPESACAGTESNCTAKQQAQAAQLEWLETTLAASRSHWLFVAGQQSLCRLVPMLGPLLETYRVDAYFGVNSSTTSVAQVPLNHSVLNAFSYAQASVGGAPQQCASVYDATPTVGTVSQHVLSRFEMYTTMYSDSTSDGFSLRQTRLPKAFEAATDGNRSSYVAWVIGGGFALLCALGVLYGLKYKGQGLTKHTRFPRQGTANDLDELSSLGLPSASSTGDRSAPSSSDEEEDQLREYTM</sequence>
<proteinExistence type="predicted"/>
<dbReference type="InterPro" id="IPR029052">
    <property type="entry name" value="Metallo-depent_PP-like"/>
</dbReference>
<keyword evidence="2" id="KW-0472">Membrane</keyword>
<reference evidence="3 4" key="1">
    <citation type="journal article" date="2014" name="Genome Biol. Evol.">
        <title>The secreted proteins of Achlya hypogyna and Thraustotheca clavata identify the ancestral oomycete secretome and reveal gene acquisitions by horizontal gene transfer.</title>
        <authorList>
            <person name="Misner I."/>
            <person name="Blouin N."/>
            <person name="Leonard G."/>
            <person name="Richards T.A."/>
            <person name="Lane C.E."/>
        </authorList>
    </citation>
    <scope>NUCLEOTIDE SEQUENCE [LARGE SCALE GENOMIC DNA]</scope>
    <source>
        <strain evidence="3 4">ATCC 48635</strain>
    </source>
</reference>
<evidence type="ECO:0000313" key="3">
    <source>
        <dbReference type="EMBL" id="OQR99393.1"/>
    </source>
</evidence>
<feature type="compositionally biased region" description="Polar residues" evidence="1">
    <location>
        <begin position="310"/>
        <end position="322"/>
    </location>
</feature>
<organism evidence="3 4">
    <name type="scientific">Achlya hypogyna</name>
    <name type="common">Oomycete</name>
    <name type="synonym">Protoachlya hypogyna</name>
    <dbReference type="NCBI Taxonomy" id="1202772"/>
    <lineage>
        <taxon>Eukaryota</taxon>
        <taxon>Sar</taxon>
        <taxon>Stramenopiles</taxon>
        <taxon>Oomycota</taxon>
        <taxon>Saprolegniomycetes</taxon>
        <taxon>Saprolegniales</taxon>
        <taxon>Achlyaceae</taxon>
        <taxon>Achlya</taxon>
    </lineage>
</organism>
<dbReference type="Proteomes" id="UP000243579">
    <property type="component" value="Unassembled WGS sequence"/>
</dbReference>
<gene>
    <name evidence="3" type="ORF">ACHHYP_06908</name>
</gene>
<dbReference type="SUPFAM" id="SSF56300">
    <property type="entry name" value="Metallo-dependent phosphatases"/>
    <property type="match status" value="1"/>
</dbReference>
<feature type="region of interest" description="Disordered" evidence="1">
    <location>
        <begin position="289"/>
        <end position="335"/>
    </location>
</feature>